<feature type="compositionally biased region" description="Basic and acidic residues" evidence="2">
    <location>
        <begin position="149"/>
        <end position="161"/>
    </location>
</feature>
<dbReference type="Proteomes" id="UP000015105">
    <property type="component" value="Chromosome 4D"/>
</dbReference>
<dbReference type="EnsemblPlants" id="AET4Gv20689100.9">
    <property type="protein sequence ID" value="AET4Gv20689100.9"/>
    <property type="gene ID" value="AET4Gv20689100"/>
</dbReference>
<feature type="compositionally biased region" description="Basic residues" evidence="2">
    <location>
        <begin position="229"/>
        <end position="240"/>
    </location>
</feature>
<organism evidence="3 4">
    <name type="scientific">Aegilops tauschii subsp. strangulata</name>
    <name type="common">Goatgrass</name>
    <dbReference type="NCBI Taxonomy" id="200361"/>
    <lineage>
        <taxon>Eukaryota</taxon>
        <taxon>Viridiplantae</taxon>
        <taxon>Streptophyta</taxon>
        <taxon>Embryophyta</taxon>
        <taxon>Tracheophyta</taxon>
        <taxon>Spermatophyta</taxon>
        <taxon>Magnoliopsida</taxon>
        <taxon>Liliopsida</taxon>
        <taxon>Poales</taxon>
        <taxon>Poaceae</taxon>
        <taxon>BOP clade</taxon>
        <taxon>Pooideae</taxon>
        <taxon>Triticodae</taxon>
        <taxon>Triticeae</taxon>
        <taxon>Triticinae</taxon>
        <taxon>Aegilops</taxon>
    </lineage>
</organism>
<dbReference type="InterPro" id="IPR039672">
    <property type="entry name" value="MFS_2"/>
</dbReference>
<evidence type="ECO:0000256" key="2">
    <source>
        <dbReference type="SAM" id="MobiDB-lite"/>
    </source>
</evidence>
<name>A0A453IUT1_AEGTS</name>
<evidence type="ECO:0000313" key="3">
    <source>
        <dbReference type="EnsemblPlants" id="AET4Gv20689100.9"/>
    </source>
</evidence>
<comment type="similarity">
    <text evidence="1">Belongs to the major facilitator superfamily.</text>
</comment>
<sequence length="290" mass="33921">FVGCCFLVLFHAGTEEPTLKCEPNCKKRARIAWSYWFKKTLYYQVALLYMLARLITNVSQVAHRVLRHQRSEDERILQSHHSGHHILLQLLGVRGAPGDEVEQPAAQVAADDRGDAVGDLRRGGVPPPEPDAQPHVPAGRGHRRRQRAGHGDHHRAGERAGRRGPQRLRLRLRLPQLPRQDVLRPRALRARVLRRRLQLRRRPRAQHRQQVRHRAHPGLLRRARHRRRLHPQAAGRRRCPCRPQGQGFRRRRRAGSSAPCLNQFPRSVRMRERIWEMLILFQLDLKRKVR</sequence>
<evidence type="ECO:0000256" key="1">
    <source>
        <dbReference type="ARBA" id="ARBA00008335"/>
    </source>
</evidence>
<reference evidence="3" key="4">
    <citation type="submission" date="2019-03" db="UniProtKB">
        <authorList>
            <consortium name="EnsemblPlants"/>
        </authorList>
    </citation>
    <scope>IDENTIFICATION</scope>
</reference>
<dbReference type="Gramene" id="AET4Gv20689100.9">
    <property type="protein sequence ID" value="AET4Gv20689100.9"/>
    <property type="gene ID" value="AET4Gv20689100"/>
</dbReference>
<protein>
    <submittedName>
        <fullName evidence="3">Uncharacterized protein</fullName>
    </submittedName>
</protein>
<dbReference type="PANTHER" id="PTHR11328:SF34">
    <property type="entry name" value="PERMEASE, PUTATIVE, EXPRESSED-RELATED"/>
    <property type="match status" value="1"/>
</dbReference>
<accession>A0A453IUT1</accession>
<reference evidence="4" key="2">
    <citation type="journal article" date="2017" name="Nat. Plants">
        <title>The Aegilops tauschii genome reveals multiple impacts of transposons.</title>
        <authorList>
            <person name="Zhao G."/>
            <person name="Zou C."/>
            <person name="Li K."/>
            <person name="Wang K."/>
            <person name="Li T."/>
            <person name="Gao L."/>
            <person name="Zhang X."/>
            <person name="Wang H."/>
            <person name="Yang Z."/>
            <person name="Liu X."/>
            <person name="Jiang W."/>
            <person name="Mao L."/>
            <person name="Kong X."/>
            <person name="Jiao Y."/>
            <person name="Jia J."/>
        </authorList>
    </citation>
    <scope>NUCLEOTIDE SEQUENCE [LARGE SCALE GENOMIC DNA]</scope>
    <source>
        <strain evidence="4">cv. AL8/78</strain>
    </source>
</reference>
<proteinExistence type="inferred from homology"/>
<feature type="compositionally biased region" description="Basic residues" evidence="2">
    <location>
        <begin position="162"/>
        <end position="171"/>
    </location>
</feature>
<keyword evidence="4" id="KW-1185">Reference proteome</keyword>
<dbReference type="AlphaFoldDB" id="A0A453IUT1"/>
<dbReference type="GO" id="GO:0008643">
    <property type="term" value="P:carbohydrate transport"/>
    <property type="evidence" value="ECO:0007669"/>
    <property type="project" value="InterPro"/>
</dbReference>
<feature type="region of interest" description="Disordered" evidence="2">
    <location>
        <begin position="229"/>
        <end position="259"/>
    </location>
</feature>
<feature type="region of interest" description="Disordered" evidence="2">
    <location>
        <begin position="108"/>
        <end position="171"/>
    </location>
</feature>
<reference evidence="3" key="5">
    <citation type="journal article" date="2021" name="G3 (Bethesda)">
        <title>Aegilops tauschii genome assembly Aet v5.0 features greater sequence contiguity and improved annotation.</title>
        <authorList>
            <person name="Wang L."/>
            <person name="Zhu T."/>
            <person name="Rodriguez J.C."/>
            <person name="Deal K.R."/>
            <person name="Dubcovsky J."/>
            <person name="McGuire P.E."/>
            <person name="Lux T."/>
            <person name="Spannagl M."/>
            <person name="Mayer K.F.X."/>
            <person name="Baldrich P."/>
            <person name="Meyers B.C."/>
            <person name="Huo N."/>
            <person name="Gu Y.Q."/>
            <person name="Zhou H."/>
            <person name="Devos K.M."/>
            <person name="Bennetzen J.L."/>
            <person name="Unver T."/>
            <person name="Budak H."/>
            <person name="Gulick P.J."/>
            <person name="Galiba G."/>
            <person name="Kalapos B."/>
            <person name="Nelson D.R."/>
            <person name="Li P."/>
            <person name="You F.M."/>
            <person name="Luo M.C."/>
            <person name="Dvorak J."/>
        </authorList>
    </citation>
    <scope>NUCLEOTIDE SEQUENCE [LARGE SCALE GENOMIC DNA]</scope>
    <source>
        <strain evidence="3">cv. AL8/78</strain>
    </source>
</reference>
<dbReference type="GO" id="GO:0015293">
    <property type="term" value="F:symporter activity"/>
    <property type="evidence" value="ECO:0007669"/>
    <property type="project" value="InterPro"/>
</dbReference>
<reference evidence="4" key="1">
    <citation type="journal article" date="2014" name="Science">
        <title>Ancient hybridizations among the ancestral genomes of bread wheat.</title>
        <authorList>
            <consortium name="International Wheat Genome Sequencing Consortium,"/>
            <person name="Marcussen T."/>
            <person name="Sandve S.R."/>
            <person name="Heier L."/>
            <person name="Spannagl M."/>
            <person name="Pfeifer M."/>
            <person name="Jakobsen K.S."/>
            <person name="Wulff B.B."/>
            <person name="Steuernagel B."/>
            <person name="Mayer K.F."/>
            <person name="Olsen O.A."/>
        </authorList>
    </citation>
    <scope>NUCLEOTIDE SEQUENCE [LARGE SCALE GENOMIC DNA]</scope>
    <source>
        <strain evidence="4">cv. AL8/78</strain>
    </source>
</reference>
<dbReference type="PANTHER" id="PTHR11328">
    <property type="entry name" value="MAJOR FACILITATOR SUPERFAMILY DOMAIN-CONTAINING PROTEIN"/>
    <property type="match status" value="1"/>
</dbReference>
<reference evidence="3" key="3">
    <citation type="journal article" date="2017" name="Nature">
        <title>Genome sequence of the progenitor of the wheat D genome Aegilops tauschii.</title>
        <authorList>
            <person name="Luo M.C."/>
            <person name="Gu Y.Q."/>
            <person name="Puiu D."/>
            <person name="Wang H."/>
            <person name="Twardziok S.O."/>
            <person name="Deal K.R."/>
            <person name="Huo N."/>
            <person name="Zhu T."/>
            <person name="Wang L."/>
            <person name="Wang Y."/>
            <person name="McGuire P.E."/>
            <person name="Liu S."/>
            <person name="Long H."/>
            <person name="Ramasamy R.K."/>
            <person name="Rodriguez J.C."/>
            <person name="Van S.L."/>
            <person name="Yuan L."/>
            <person name="Wang Z."/>
            <person name="Xia Z."/>
            <person name="Xiao L."/>
            <person name="Anderson O.D."/>
            <person name="Ouyang S."/>
            <person name="Liang Y."/>
            <person name="Zimin A.V."/>
            <person name="Pertea G."/>
            <person name="Qi P."/>
            <person name="Bennetzen J.L."/>
            <person name="Dai X."/>
            <person name="Dawson M.W."/>
            <person name="Muller H.G."/>
            <person name="Kugler K."/>
            <person name="Rivarola-Duarte L."/>
            <person name="Spannagl M."/>
            <person name="Mayer K.F.X."/>
            <person name="Lu F.H."/>
            <person name="Bevan M.W."/>
            <person name="Leroy P."/>
            <person name="Li P."/>
            <person name="You F.M."/>
            <person name="Sun Q."/>
            <person name="Liu Z."/>
            <person name="Lyons E."/>
            <person name="Wicker T."/>
            <person name="Salzberg S.L."/>
            <person name="Devos K.M."/>
            <person name="Dvorak J."/>
        </authorList>
    </citation>
    <scope>NUCLEOTIDE SEQUENCE [LARGE SCALE GENOMIC DNA]</scope>
    <source>
        <strain evidence="3">cv. AL8/78</strain>
    </source>
</reference>
<feature type="compositionally biased region" description="Basic and acidic residues" evidence="2">
    <location>
        <begin position="110"/>
        <end position="122"/>
    </location>
</feature>
<evidence type="ECO:0000313" key="4">
    <source>
        <dbReference type="Proteomes" id="UP000015105"/>
    </source>
</evidence>
<dbReference type="GO" id="GO:0005886">
    <property type="term" value="C:plasma membrane"/>
    <property type="evidence" value="ECO:0007669"/>
    <property type="project" value="TreeGrafter"/>
</dbReference>